<dbReference type="Gene3D" id="3.30.530.20">
    <property type="match status" value="1"/>
</dbReference>
<organism evidence="1">
    <name type="scientific">Hemiselmis andersenii</name>
    <name type="common">Cryptophyte alga</name>
    <dbReference type="NCBI Taxonomy" id="464988"/>
    <lineage>
        <taxon>Eukaryota</taxon>
        <taxon>Cryptophyceae</taxon>
        <taxon>Cryptomonadales</taxon>
        <taxon>Hemiselmidaceae</taxon>
        <taxon>Hemiselmis</taxon>
    </lineage>
</organism>
<sequence>MSSTRTFESSIINAPCPKVWSKIRSMDFAWWRLVKKTAVTTGASSCEVGSCHKIDYSDGSSWTVRLCELSDIDHFLTYEVIASTEALPVTSAVHTIRLRRITASSETMVEWETIFSNDAGNPVIEDSRFKKLEAFKDLAAACTA</sequence>
<dbReference type="AlphaFoldDB" id="A0A7S1EDV1"/>
<dbReference type="PANTHER" id="PTHR39332:SF7">
    <property type="entry name" value="SRPBCC FAMILY PROTEIN"/>
    <property type="match status" value="1"/>
</dbReference>
<proteinExistence type="predicted"/>
<evidence type="ECO:0008006" key="2">
    <source>
        <dbReference type="Google" id="ProtNLM"/>
    </source>
</evidence>
<dbReference type="SUPFAM" id="SSF55961">
    <property type="entry name" value="Bet v1-like"/>
    <property type="match status" value="1"/>
</dbReference>
<dbReference type="InterPro" id="IPR023393">
    <property type="entry name" value="START-like_dom_sf"/>
</dbReference>
<name>A0A7S1EDV1_HEMAN</name>
<gene>
    <name evidence="1" type="ORF">HAND00432_LOCUS24007</name>
</gene>
<dbReference type="EMBL" id="HBFX01039900">
    <property type="protein sequence ID" value="CAD8973006.1"/>
    <property type="molecule type" value="Transcribed_RNA"/>
</dbReference>
<reference evidence="1" key="1">
    <citation type="submission" date="2021-01" db="EMBL/GenBank/DDBJ databases">
        <authorList>
            <person name="Corre E."/>
            <person name="Pelletier E."/>
            <person name="Niang G."/>
            <person name="Scheremetjew M."/>
            <person name="Finn R."/>
            <person name="Kale V."/>
            <person name="Holt S."/>
            <person name="Cochrane G."/>
            <person name="Meng A."/>
            <person name="Brown T."/>
            <person name="Cohen L."/>
        </authorList>
    </citation>
    <scope>NUCLEOTIDE SEQUENCE</scope>
    <source>
        <strain evidence="1">CCMP644</strain>
    </source>
</reference>
<accession>A0A7S1EDV1</accession>
<protein>
    <recommendedName>
        <fullName evidence="2">Bet v I/Major latex protein domain-containing protein</fullName>
    </recommendedName>
</protein>
<dbReference type="PANTHER" id="PTHR39332">
    <property type="entry name" value="BLL4707 PROTEIN"/>
    <property type="match status" value="1"/>
</dbReference>
<evidence type="ECO:0000313" key="1">
    <source>
        <dbReference type="EMBL" id="CAD8973006.1"/>
    </source>
</evidence>